<accession>A0A9P9DGF5</accession>
<feature type="compositionally biased region" description="Pro residues" evidence="1">
    <location>
        <begin position="87"/>
        <end position="113"/>
    </location>
</feature>
<keyword evidence="3" id="KW-1185">Reference proteome</keyword>
<organism evidence="2 3">
    <name type="scientific">Dendryphion nanum</name>
    <dbReference type="NCBI Taxonomy" id="256645"/>
    <lineage>
        <taxon>Eukaryota</taxon>
        <taxon>Fungi</taxon>
        <taxon>Dikarya</taxon>
        <taxon>Ascomycota</taxon>
        <taxon>Pezizomycotina</taxon>
        <taxon>Dothideomycetes</taxon>
        <taxon>Pleosporomycetidae</taxon>
        <taxon>Pleosporales</taxon>
        <taxon>Torulaceae</taxon>
        <taxon>Dendryphion</taxon>
    </lineage>
</organism>
<proteinExistence type="predicted"/>
<name>A0A9P9DGF5_9PLEO</name>
<feature type="compositionally biased region" description="Basic residues" evidence="1">
    <location>
        <begin position="68"/>
        <end position="77"/>
    </location>
</feature>
<feature type="region of interest" description="Disordered" evidence="1">
    <location>
        <begin position="1"/>
        <end position="116"/>
    </location>
</feature>
<protein>
    <submittedName>
        <fullName evidence="2">Uncharacterized protein</fullName>
    </submittedName>
</protein>
<gene>
    <name evidence="2" type="ORF">B0J11DRAFT_509070</name>
</gene>
<dbReference type="Proteomes" id="UP000700596">
    <property type="component" value="Unassembled WGS sequence"/>
</dbReference>
<evidence type="ECO:0000256" key="1">
    <source>
        <dbReference type="SAM" id="MobiDB-lite"/>
    </source>
</evidence>
<dbReference type="AlphaFoldDB" id="A0A9P9DGF5"/>
<feature type="compositionally biased region" description="Pro residues" evidence="1">
    <location>
        <begin position="55"/>
        <end position="67"/>
    </location>
</feature>
<feature type="compositionally biased region" description="Pro residues" evidence="1">
    <location>
        <begin position="25"/>
        <end position="36"/>
    </location>
</feature>
<sequence length="342" mass="35398">MSGPPPPFGYPWHVDVGQNPNINRDPPPPMDGPLPLPSVGVVLNGHGSGPSVVPLGPPPAYPPLHPPHPPHHPHHPHFALPHHPYFAHPPPPAPSSAPAAPPPQEPPFIPGGPPLYQWSPSNPSFPPPPVPGSGVSPLGFGMLGGLAGMPPPFAAGGMPWAMSAGVMPGMTGGMMSGMMSGMPGMIGGLGSMVPGMMGGMGMFPGGMWGPNGFERAPPAIIDGGAGPAPGPQLDPTVKPGGDLAGHTVIQPAETTAFMRIHSQQFPWETAGMPLPMEPLQVDSGWTVNRLITALRLPSKECQGWAVTECLELGNGRWAKGIQFHHGQQQATEQTMGMILDIA</sequence>
<evidence type="ECO:0000313" key="2">
    <source>
        <dbReference type="EMBL" id="KAH7118975.1"/>
    </source>
</evidence>
<dbReference type="OrthoDB" id="10057496at2759"/>
<comment type="caution">
    <text evidence="2">The sequence shown here is derived from an EMBL/GenBank/DDBJ whole genome shotgun (WGS) entry which is preliminary data.</text>
</comment>
<evidence type="ECO:0000313" key="3">
    <source>
        <dbReference type="Proteomes" id="UP000700596"/>
    </source>
</evidence>
<dbReference type="EMBL" id="JAGMWT010000012">
    <property type="protein sequence ID" value="KAH7118975.1"/>
    <property type="molecule type" value="Genomic_DNA"/>
</dbReference>
<reference evidence="2" key="1">
    <citation type="journal article" date="2021" name="Nat. Commun.">
        <title>Genetic determinants of endophytism in the Arabidopsis root mycobiome.</title>
        <authorList>
            <person name="Mesny F."/>
            <person name="Miyauchi S."/>
            <person name="Thiergart T."/>
            <person name="Pickel B."/>
            <person name="Atanasova L."/>
            <person name="Karlsson M."/>
            <person name="Huettel B."/>
            <person name="Barry K.W."/>
            <person name="Haridas S."/>
            <person name="Chen C."/>
            <person name="Bauer D."/>
            <person name="Andreopoulos W."/>
            <person name="Pangilinan J."/>
            <person name="LaButti K."/>
            <person name="Riley R."/>
            <person name="Lipzen A."/>
            <person name="Clum A."/>
            <person name="Drula E."/>
            <person name="Henrissat B."/>
            <person name="Kohler A."/>
            <person name="Grigoriev I.V."/>
            <person name="Martin F.M."/>
            <person name="Hacquard S."/>
        </authorList>
    </citation>
    <scope>NUCLEOTIDE SEQUENCE</scope>
    <source>
        <strain evidence="2">MPI-CAGE-CH-0243</strain>
    </source>
</reference>